<gene>
    <name evidence="2" type="ORF">H9868_09280</name>
</gene>
<dbReference type="NCBIfam" id="TIGR00738">
    <property type="entry name" value="rrf2_super"/>
    <property type="match status" value="1"/>
</dbReference>
<comment type="caution">
    <text evidence="2">The sequence shown here is derived from an EMBL/GenBank/DDBJ whole genome shotgun (WGS) entry which is preliminary data.</text>
</comment>
<dbReference type="Gene3D" id="1.10.10.10">
    <property type="entry name" value="Winged helix-like DNA-binding domain superfamily/Winged helix DNA-binding domain"/>
    <property type="match status" value="1"/>
</dbReference>
<organism evidence="2 3">
    <name type="scientific">Candidatus Flavonifractor merdipullorum</name>
    <dbReference type="NCBI Taxonomy" id="2838590"/>
    <lineage>
        <taxon>Bacteria</taxon>
        <taxon>Bacillati</taxon>
        <taxon>Bacillota</taxon>
        <taxon>Clostridia</taxon>
        <taxon>Eubacteriales</taxon>
        <taxon>Oscillospiraceae</taxon>
        <taxon>Flavonifractor</taxon>
    </lineage>
</organism>
<evidence type="ECO:0000313" key="3">
    <source>
        <dbReference type="Proteomes" id="UP000824192"/>
    </source>
</evidence>
<dbReference type="InterPro" id="IPR036390">
    <property type="entry name" value="WH_DNA-bd_sf"/>
</dbReference>
<dbReference type="GO" id="GO:0005829">
    <property type="term" value="C:cytosol"/>
    <property type="evidence" value="ECO:0007669"/>
    <property type="project" value="TreeGrafter"/>
</dbReference>
<sequence length="146" mass="16466">MKISTKGRYALRVMIDLALHREEGLIPLHEIAQRQGITVKYLEQIIALLSRAGFLQSVRGKSGGYRLVRPPEEYTVGDILRATEGKLAPTACLEVSPNQCERRCCCPTLPFWSEFYTVITDFLDSKTLADLIPPEERIMPGSCLKR</sequence>
<dbReference type="GO" id="GO:0003700">
    <property type="term" value="F:DNA-binding transcription factor activity"/>
    <property type="evidence" value="ECO:0007669"/>
    <property type="project" value="TreeGrafter"/>
</dbReference>
<protein>
    <submittedName>
        <fullName evidence="2">Rrf2 family transcriptional regulator</fullName>
    </submittedName>
</protein>
<dbReference type="AlphaFoldDB" id="A0A9D1UQ71"/>
<keyword evidence="1" id="KW-0238">DNA-binding</keyword>
<name>A0A9D1UQ71_9FIRM</name>
<dbReference type="Pfam" id="PF02082">
    <property type="entry name" value="Rrf2"/>
    <property type="match status" value="1"/>
</dbReference>
<dbReference type="SUPFAM" id="SSF46785">
    <property type="entry name" value="Winged helix' DNA-binding domain"/>
    <property type="match status" value="1"/>
</dbReference>
<dbReference type="EMBL" id="DXGA01000199">
    <property type="protein sequence ID" value="HIW94710.1"/>
    <property type="molecule type" value="Genomic_DNA"/>
</dbReference>
<dbReference type="Proteomes" id="UP000824192">
    <property type="component" value="Unassembled WGS sequence"/>
</dbReference>
<dbReference type="GO" id="GO:0003677">
    <property type="term" value="F:DNA binding"/>
    <property type="evidence" value="ECO:0007669"/>
    <property type="project" value="UniProtKB-KW"/>
</dbReference>
<dbReference type="InterPro" id="IPR000944">
    <property type="entry name" value="Tscrpt_reg_Rrf2"/>
</dbReference>
<proteinExistence type="predicted"/>
<reference evidence="2" key="1">
    <citation type="journal article" date="2021" name="PeerJ">
        <title>Extensive microbial diversity within the chicken gut microbiome revealed by metagenomics and culture.</title>
        <authorList>
            <person name="Gilroy R."/>
            <person name="Ravi A."/>
            <person name="Getino M."/>
            <person name="Pursley I."/>
            <person name="Horton D.L."/>
            <person name="Alikhan N.F."/>
            <person name="Baker D."/>
            <person name="Gharbi K."/>
            <person name="Hall N."/>
            <person name="Watson M."/>
            <person name="Adriaenssens E.M."/>
            <person name="Foster-Nyarko E."/>
            <person name="Jarju S."/>
            <person name="Secka A."/>
            <person name="Antonio M."/>
            <person name="Oren A."/>
            <person name="Chaudhuri R.R."/>
            <person name="La Ragione R."/>
            <person name="Hildebrand F."/>
            <person name="Pallen M.J."/>
        </authorList>
    </citation>
    <scope>NUCLEOTIDE SEQUENCE</scope>
    <source>
        <strain evidence="2">ChiGjej6B6-1540</strain>
    </source>
</reference>
<accession>A0A9D1UQ71</accession>
<dbReference type="InterPro" id="IPR036388">
    <property type="entry name" value="WH-like_DNA-bd_sf"/>
</dbReference>
<evidence type="ECO:0000256" key="1">
    <source>
        <dbReference type="ARBA" id="ARBA00023125"/>
    </source>
</evidence>
<dbReference type="PANTHER" id="PTHR33221:SF5">
    <property type="entry name" value="HTH-TYPE TRANSCRIPTIONAL REGULATOR ISCR"/>
    <property type="match status" value="1"/>
</dbReference>
<reference evidence="2" key="2">
    <citation type="submission" date="2021-04" db="EMBL/GenBank/DDBJ databases">
        <authorList>
            <person name="Gilroy R."/>
        </authorList>
    </citation>
    <scope>NUCLEOTIDE SEQUENCE</scope>
    <source>
        <strain evidence="2">ChiGjej6B6-1540</strain>
    </source>
</reference>
<dbReference type="PROSITE" id="PS51197">
    <property type="entry name" value="HTH_RRF2_2"/>
    <property type="match status" value="1"/>
</dbReference>
<dbReference type="PANTHER" id="PTHR33221">
    <property type="entry name" value="WINGED HELIX-TURN-HELIX TRANSCRIPTIONAL REGULATOR, RRF2 FAMILY"/>
    <property type="match status" value="1"/>
</dbReference>
<evidence type="ECO:0000313" key="2">
    <source>
        <dbReference type="EMBL" id="HIW94710.1"/>
    </source>
</evidence>